<keyword evidence="1" id="KW-0472">Membrane</keyword>
<proteinExistence type="predicted"/>
<dbReference type="Proteomes" id="UP000664771">
    <property type="component" value="Unassembled WGS sequence"/>
</dbReference>
<keyword evidence="1" id="KW-0812">Transmembrane</keyword>
<organism evidence="2 3">
    <name type="scientific">Acetobacter sacchari</name>
    <dbReference type="NCBI Taxonomy" id="2661687"/>
    <lineage>
        <taxon>Bacteria</taxon>
        <taxon>Pseudomonadati</taxon>
        <taxon>Pseudomonadota</taxon>
        <taxon>Alphaproteobacteria</taxon>
        <taxon>Acetobacterales</taxon>
        <taxon>Acetobacteraceae</taxon>
        <taxon>Acetobacter</taxon>
    </lineage>
</organism>
<accession>A0ABS3LWH2</accession>
<reference evidence="2 3" key="1">
    <citation type="submission" date="2021-03" db="EMBL/GenBank/DDBJ databases">
        <title>The complete genome sequence of Acetobacter sacchari TBRC 11175.</title>
        <authorList>
            <person name="Charoenyingcharoen P."/>
            <person name="Yukphan P."/>
        </authorList>
    </citation>
    <scope>NUCLEOTIDE SEQUENCE [LARGE SCALE GENOMIC DNA]</scope>
    <source>
        <strain evidence="2 3">TBRC 11175</strain>
    </source>
</reference>
<sequence length="49" mass="5057">MSIVRKPSPLLVELAKVGVAGLIFMVVALLVVVGPDFLLPDVLTQAGLG</sequence>
<gene>
    <name evidence="2" type="ORF">J2D73_10775</name>
</gene>
<evidence type="ECO:0000313" key="2">
    <source>
        <dbReference type="EMBL" id="MBO1360270.1"/>
    </source>
</evidence>
<protein>
    <recommendedName>
        <fullName evidence="4">ABC transporter permease</fullName>
    </recommendedName>
</protein>
<evidence type="ECO:0008006" key="4">
    <source>
        <dbReference type="Google" id="ProtNLM"/>
    </source>
</evidence>
<feature type="transmembrane region" description="Helical" evidence="1">
    <location>
        <begin position="12"/>
        <end position="33"/>
    </location>
</feature>
<comment type="caution">
    <text evidence="2">The sequence shown here is derived from an EMBL/GenBank/DDBJ whole genome shotgun (WGS) entry which is preliminary data.</text>
</comment>
<dbReference type="EMBL" id="JAFVMF010000010">
    <property type="protein sequence ID" value="MBO1360270.1"/>
    <property type="molecule type" value="Genomic_DNA"/>
</dbReference>
<evidence type="ECO:0000256" key="1">
    <source>
        <dbReference type="SAM" id="Phobius"/>
    </source>
</evidence>
<name>A0ABS3LWH2_9PROT</name>
<keyword evidence="1" id="KW-1133">Transmembrane helix</keyword>
<keyword evidence="3" id="KW-1185">Reference proteome</keyword>
<dbReference type="RefSeq" id="WP_207881548.1">
    <property type="nucleotide sequence ID" value="NZ_JAFVMF010000010.1"/>
</dbReference>
<evidence type="ECO:0000313" key="3">
    <source>
        <dbReference type="Proteomes" id="UP000664771"/>
    </source>
</evidence>